<feature type="compositionally biased region" description="Polar residues" evidence="1">
    <location>
        <begin position="103"/>
        <end position="112"/>
    </location>
</feature>
<feature type="compositionally biased region" description="Basic and acidic residues" evidence="1">
    <location>
        <begin position="78"/>
        <end position="87"/>
    </location>
</feature>
<reference evidence="3" key="1">
    <citation type="submission" date="2023-04" db="EMBL/GenBank/DDBJ databases">
        <authorList>
            <person name="Vijverberg K."/>
            <person name="Xiong W."/>
            <person name="Schranz E."/>
        </authorList>
    </citation>
    <scope>NUCLEOTIDE SEQUENCE</scope>
</reference>
<dbReference type="InterPro" id="IPR009769">
    <property type="entry name" value="EDR2_C"/>
</dbReference>
<proteinExistence type="predicted"/>
<keyword evidence="4" id="KW-1185">Reference proteome</keyword>
<feature type="region of interest" description="Disordered" evidence="1">
    <location>
        <begin position="68"/>
        <end position="87"/>
    </location>
</feature>
<organism evidence="3 4">
    <name type="scientific">Lactuca saligna</name>
    <name type="common">Willowleaf lettuce</name>
    <dbReference type="NCBI Taxonomy" id="75948"/>
    <lineage>
        <taxon>Eukaryota</taxon>
        <taxon>Viridiplantae</taxon>
        <taxon>Streptophyta</taxon>
        <taxon>Embryophyta</taxon>
        <taxon>Tracheophyta</taxon>
        <taxon>Spermatophyta</taxon>
        <taxon>Magnoliopsida</taxon>
        <taxon>eudicotyledons</taxon>
        <taxon>Gunneridae</taxon>
        <taxon>Pentapetalae</taxon>
        <taxon>asterids</taxon>
        <taxon>campanulids</taxon>
        <taxon>Asterales</taxon>
        <taxon>Asteraceae</taxon>
        <taxon>Cichorioideae</taxon>
        <taxon>Cichorieae</taxon>
        <taxon>Lactucinae</taxon>
        <taxon>Lactuca</taxon>
    </lineage>
</organism>
<dbReference type="Pfam" id="PF07059">
    <property type="entry name" value="EDR2_C"/>
    <property type="match status" value="1"/>
</dbReference>
<feature type="region of interest" description="Disordered" evidence="1">
    <location>
        <begin position="92"/>
        <end position="121"/>
    </location>
</feature>
<evidence type="ECO:0000259" key="2">
    <source>
        <dbReference type="Pfam" id="PF07059"/>
    </source>
</evidence>
<evidence type="ECO:0000313" key="4">
    <source>
        <dbReference type="Proteomes" id="UP001177003"/>
    </source>
</evidence>
<evidence type="ECO:0000256" key="1">
    <source>
        <dbReference type="SAM" id="MobiDB-lite"/>
    </source>
</evidence>
<accession>A0AA35YN00</accession>
<sequence>MAGKVRGCRCHRGPPVEAIIKLLSIQFSYPQTNLGFRFISRNGDVCVRNREGEMGVCGSKETGCIRVGLGSRKKKKHEDRSDGDAIPKVRERRRRRLGRKKTNGVTNRYSSRSKVDPSADACNSIDRSYRNPTFQGSTEWFDTATGIESDGDEDFYSIQDDTVSQSSSISASVTPRFSDHVNGASFSTSESLTKPNDLPPVATSAGYENGSHIFGLQNNCLPCLNCTTSTDVKSKSSCSSPQSAKKKVTSRLSFKWREGQSNLSILSPKAILQRPIAGSQVPYCPIEKKMSDCWSTLDPNTFKVRGHNYIRDKKKENASNQAAFYPIGVDVFLSPRKIDHIARFLQLPKVESSGKIPPLLVVNLQIPLYPPGIFQHEYDGEGMSFVFYFKISENYEQLPIHFQENIRKIIDDEVERVKGFPVDTISPCRERLKILGRVTNLEDLHLSSAERKLMNAYNEKPVLSRPQHEFFLGENYFEIDLNMHRFSYISRKGFEAFQQRLKHCILDFGLTIQGTKAEELPECILCCLQLKEIDYNNYNLLGF</sequence>
<feature type="compositionally biased region" description="Basic residues" evidence="1">
    <location>
        <begin position="92"/>
        <end position="102"/>
    </location>
</feature>
<feature type="domain" description="Protein ENHANCED DISEASE RESISTANCE 2 C-terminal" evidence="2">
    <location>
        <begin position="294"/>
        <end position="534"/>
    </location>
</feature>
<name>A0AA35YN00_LACSI</name>
<dbReference type="Proteomes" id="UP001177003">
    <property type="component" value="Chromosome 3"/>
</dbReference>
<dbReference type="EMBL" id="OX465079">
    <property type="protein sequence ID" value="CAI9277025.1"/>
    <property type="molecule type" value="Genomic_DNA"/>
</dbReference>
<protein>
    <recommendedName>
        <fullName evidence="2">Protein ENHANCED DISEASE RESISTANCE 2 C-terminal domain-containing protein</fullName>
    </recommendedName>
</protein>
<dbReference type="PANTHER" id="PTHR31558">
    <property type="entry name" value="CW14 PROTEIN"/>
    <property type="match status" value="1"/>
</dbReference>
<dbReference type="PANTHER" id="PTHR31558:SF32">
    <property type="entry name" value="PROTEIN ENHANCED DISEASE RESISTANCE 2 C-TERMINAL DOMAIN-CONTAINING PROTEIN"/>
    <property type="match status" value="1"/>
</dbReference>
<gene>
    <name evidence="3" type="ORF">LSALG_LOCUS16978</name>
</gene>
<evidence type="ECO:0000313" key="3">
    <source>
        <dbReference type="EMBL" id="CAI9277025.1"/>
    </source>
</evidence>
<dbReference type="AlphaFoldDB" id="A0AA35YN00"/>